<reference evidence="1" key="2">
    <citation type="submission" date="2020-01" db="EMBL/GenBank/DDBJ databases">
        <authorList>
            <person name="Hornung B."/>
        </authorList>
    </citation>
    <scope>NUCLEOTIDE SEQUENCE</scope>
    <source>
        <strain evidence="1">PacBioINE</strain>
    </source>
</reference>
<name>A0A8S0WWG2_9FIRM</name>
<reference evidence="2" key="1">
    <citation type="submission" date="2014-11" db="EMBL/GenBank/DDBJ databases">
        <authorList>
            <person name="Hornung B.V."/>
        </authorList>
    </citation>
    <scope>NUCLEOTIDE SEQUENCE</scope>
    <source>
        <strain evidence="2">INE</strain>
    </source>
</reference>
<accession>A0A8S0WWG2</accession>
<evidence type="ECO:0000313" key="1">
    <source>
        <dbReference type="EMBL" id="CAA7600261.1"/>
    </source>
</evidence>
<dbReference type="AlphaFoldDB" id="A0A8S0WWG2"/>
<dbReference type="KEGG" id="aacx:DEACI_0913"/>
<dbReference type="EMBL" id="LR746496">
    <property type="protein sequence ID" value="CAA7600261.1"/>
    <property type="molecule type" value="Genomic_DNA"/>
</dbReference>
<proteinExistence type="predicted"/>
<protein>
    <submittedName>
        <fullName evidence="1">Uncharacterized protein</fullName>
    </submittedName>
</protein>
<dbReference type="EMBL" id="CDGJ01000134">
    <property type="protein sequence ID" value="CEJ09639.1"/>
    <property type="molecule type" value="Genomic_DNA"/>
</dbReference>
<keyword evidence="3" id="KW-1185">Reference proteome</keyword>
<evidence type="ECO:0000313" key="2">
    <source>
        <dbReference type="EMBL" id="CEJ09639.1"/>
    </source>
</evidence>
<organism evidence="1">
    <name type="scientific">Acididesulfobacillus acetoxydans</name>
    <dbReference type="NCBI Taxonomy" id="1561005"/>
    <lineage>
        <taxon>Bacteria</taxon>
        <taxon>Bacillati</taxon>
        <taxon>Bacillota</taxon>
        <taxon>Clostridia</taxon>
        <taxon>Eubacteriales</taxon>
        <taxon>Peptococcaceae</taxon>
        <taxon>Acididesulfobacillus</taxon>
    </lineage>
</organism>
<dbReference type="Proteomes" id="UP001071230">
    <property type="component" value="Unassembled WGS sequence"/>
</dbReference>
<sequence length="53" mass="5504">MSCCQVRCHATYNACSRACQEVGGFGGHPQPASFSRISRLILAANSGMAALSS</sequence>
<gene>
    <name evidence="1" type="ORF">DEACI_0913</name>
    <name evidence="2" type="ORF">DEACI_4124</name>
</gene>
<evidence type="ECO:0000313" key="3">
    <source>
        <dbReference type="Proteomes" id="UP001071230"/>
    </source>
</evidence>
<dbReference type="Proteomes" id="UP000836597">
    <property type="component" value="Chromosome"/>
</dbReference>